<organism evidence="7 8">
    <name type="scientific">Thermomonospora curvata (strain ATCC 19995 / DSM 43183 / JCM 3096 / KCTC 9072 / NBRC 15933 / NCIMB 10081 / Henssen B9)</name>
    <dbReference type="NCBI Taxonomy" id="471852"/>
    <lineage>
        <taxon>Bacteria</taxon>
        <taxon>Bacillati</taxon>
        <taxon>Actinomycetota</taxon>
        <taxon>Actinomycetes</taxon>
        <taxon>Streptosporangiales</taxon>
        <taxon>Thermomonosporaceae</taxon>
        <taxon>Thermomonospora</taxon>
    </lineage>
</organism>
<evidence type="ECO:0000259" key="6">
    <source>
        <dbReference type="Pfam" id="PF06803"/>
    </source>
</evidence>
<feature type="transmembrane region" description="Helical" evidence="5">
    <location>
        <begin position="49"/>
        <end position="67"/>
    </location>
</feature>
<dbReference type="InterPro" id="IPR010652">
    <property type="entry name" value="DUF1232"/>
</dbReference>
<dbReference type="STRING" id="471852.Tcur_4763"/>
<keyword evidence="4 5" id="KW-0472">Membrane</keyword>
<comment type="subcellular location">
    <subcellularLocation>
        <location evidence="1">Endomembrane system</location>
        <topology evidence="1">Multi-pass membrane protein</topology>
    </subcellularLocation>
</comment>
<dbReference type="Proteomes" id="UP000001918">
    <property type="component" value="Chromosome"/>
</dbReference>
<evidence type="ECO:0000256" key="5">
    <source>
        <dbReference type="SAM" id="Phobius"/>
    </source>
</evidence>
<keyword evidence="3 5" id="KW-1133">Transmembrane helix</keyword>
<accession>D1A778</accession>
<evidence type="ECO:0000313" key="7">
    <source>
        <dbReference type="EMBL" id="ACZ00284.1"/>
    </source>
</evidence>
<reference evidence="7 8" key="1">
    <citation type="journal article" date="2011" name="Stand. Genomic Sci.">
        <title>Complete genome sequence of Thermomonospora curvata type strain (B9).</title>
        <authorList>
            <person name="Chertkov O."/>
            <person name="Sikorski J."/>
            <person name="Nolan M."/>
            <person name="Lapidus A."/>
            <person name="Lucas S."/>
            <person name="Del Rio T.G."/>
            <person name="Tice H."/>
            <person name="Cheng J.F."/>
            <person name="Goodwin L."/>
            <person name="Pitluck S."/>
            <person name="Liolios K."/>
            <person name="Ivanova N."/>
            <person name="Mavromatis K."/>
            <person name="Mikhailova N."/>
            <person name="Ovchinnikova G."/>
            <person name="Pati A."/>
            <person name="Chen A."/>
            <person name="Palaniappan K."/>
            <person name="Djao O.D."/>
            <person name="Land M."/>
            <person name="Hauser L."/>
            <person name="Chang Y.J."/>
            <person name="Jeffries C.D."/>
            <person name="Brettin T."/>
            <person name="Han C."/>
            <person name="Detter J.C."/>
            <person name="Rohde M."/>
            <person name="Goker M."/>
            <person name="Woyke T."/>
            <person name="Bristow J."/>
            <person name="Eisen J.A."/>
            <person name="Markowitz V."/>
            <person name="Hugenholtz P."/>
            <person name="Klenk H.P."/>
            <person name="Kyrpides N.C."/>
        </authorList>
    </citation>
    <scope>NUCLEOTIDE SEQUENCE [LARGE SCALE GENOMIC DNA]</scope>
    <source>
        <strain evidence="8">ATCC 19995 / DSM 43183 / JCM 3096 / KCTC 9072 / NBRC 15933 / NCIMB 10081 / Henssen B9</strain>
    </source>
</reference>
<dbReference type="OrthoDB" id="5147173at2"/>
<name>D1A778_THECD</name>
<feature type="domain" description="DUF1232" evidence="6">
    <location>
        <begin position="55"/>
        <end position="90"/>
    </location>
</feature>
<sequence length="122" mass="13152">MRVSRRVVAAGQAWRIYSETTRPGAPSLGARLRALPGMIRDVLRGEYRGLGRGRLALLAAGLVYLVSPLDAVPEFIPFLGVADDLGVALWMLGTLVSATGDYVHWRRGRPRVLTGEVAAGAR</sequence>
<evidence type="ECO:0000256" key="3">
    <source>
        <dbReference type="ARBA" id="ARBA00022989"/>
    </source>
</evidence>
<dbReference type="Pfam" id="PF06803">
    <property type="entry name" value="DUF1232"/>
    <property type="match status" value="1"/>
</dbReference>
<dbReference type="EMBL" id="CP001738">
    <property type="protein sequence ID" value="ACZ00284.1"/>
    <property type="molecule type" value="Genomic_DNA"/>
</dbReference>
<dbReference type="RefSeq" id="WP_012855065.1">
    <property type="nucleotide sequence ID" value="NC_013510.1"/>
</dbReference>
<evidence type="ECO:0000256" key="2">
    <source>
        <dbReference type="ARBA" id="ARBA00022692"/>
    </source>
</evidence>
<dbReference type="AlphaFoldDB" id="D1A778"/>
<feature type="transmembrane region" description="Helical" evidence="5">
    <location>
        <begin position="87"/>
        <end position="105"/>
    </location>
</feature>
<dbReference type="KEGG" id="tcu:Tcur_4763"/>
<evidence type="ECO:0000313" key="8">
    <source>
        <dbReference type="Proteomes" id="UP000001918"/>
    </source>
</evidence>
<dbReference type="eggNOG" id="COG3339">
    <property type="taxonomic scope" value="Bacteria"/>
</dbReference>
<protein>
    <recommendedName>
        <fullName evidence="6">DUF1232 domain-containing protein</fullName>
    </recommendedName>
</protein>
<gene>
    <name evidence="7" type="ordered locus">Tcur_4763</name>
</gene>
<evidence type="ECO:0000256" key="4">
    <source>
        <dbReference type="ARBA" id="ARBA00023136"/>
    </source>
</evidence>
<keyword evidence="8" id="KW-1185">Reference proteome</keyword>
<dbReference type="HOGENOM" id="CLU_132031_0_0_11"/>
<proteinExistence type="predicted"/>
<dbReference type="GO" id="GO:0012505">
    <property type="term" value="C:endomembrane system"/>
    <property type="evidence" value="ECO:0007669"/>
    <property type="project" value="UniProtKB-SubCell"/>
</dbReference>
<evidence type="ECO:0000256" key="1">
    <source>
        <dbReference type="ARBA" id="ARBA00004127"/>
    </source>
</evidence>
<keyword evidence="2 5" id="KW-0812">Transmembrane</keyword>